<protein>
    <submittedName>
        <fullName evidence="6">Flagellar hook-length control protein</fullName>
    </submittedName>
</protein>
<dbReference type="InterPro" id="IPR038610">
    <property type="entry name" value="FliK-like_C_sf"/>
</dbReference>
<dbReference type="InterPro" id="IPR001635">
    <property type="entry name" value="Flag_hook_Flik"/>
</dbReference>
<keyword evidence="3" id="KW-1005">Bacterial flagellum biogenesis</keyword>
<gene>
    <name evidence="6" type="ordered locus">Shewmr7_1354</name>
</gene>
<keyword evidence="6" id="KW-0969">Cilium</keyword>
<dbReference type="PANTHER" id="PTHR37533:SF2">
    <property type="entry name" value="FLAGELLAR HOOK-LENGTH CONTROL PROTEIN"/>
    <property type="match status" value="1"/>
</dbReference>
<evidence type="ECO:0000256" key="3">
    <source>
        <dbReference type="ARBA" id="ARBA00022795"/>
    </source>
</evidence>
<dbReference type="PRINTS" id="PR01007">
    <property type="entry name" value="FLGHOOKFLIK"/>
</dbReference>
<comment type="function">
    <text evidence="1">Controls the length of the flagellar hook.</text>
</comment>
<keyword evidence="6" id="KW-0282">Flagellum</keyword>
<feature type="domain" description="Flagellar hook-length control protein-like C-terminal" evidence="5">
    <location>
        <begin position="461"/>
        <end position="543"/>
    </location>
</feature>
<evidence type="ECO:0000256" key="4">
    <source>
        <dbReference type="SAM" id="MobiDB-lite"/>
    </source>
</evidence>
<evidence type="ECO:0000256" key="2">
    <source>
        <dbReference type="ARBA" id="ARBA00009149"/>
    </source>
</evidence>
<dbReference type="InterPro" id="IPR052563">
    <property type="entry name" value="FliK"/>
</dbReference>
<reference evidence="6" key="1">
    <citation type="submission" date="2006-08" db="EMBL/GenBank/DDBJ databases">
        <title>Complete sequence of Chromosome1 of Shewanella sp. MR-7.</title>
        <authorList>
            <consortium name="US DOE Joint Genome Institute"/>
            <person name="Copeland A."/>
            <person name="Lucas S."/>
            <person name="Lapidus A."/>
            <person name="Barry K."/>
            <person name="Detter J.C."/>
            <person name="Glavina del Rio T."/>
            <person name="Hammon N."/>
            <person name="Israni S."/>
            <person name="Dalin E."/>
            <person name="Tice H."/>
            <person name="Pitluck S."/>
            <person name="Kiss H."/>
            <person name="Brettin T."/>
            <person name="Bruce D."/>
            <person name="Han C."/>
            <person name="Tapia R."/>
            <person name="Gilna P."/>
            <person name="Schmutz J."/>
            <person name="Larimer F."/>
            <person name="Land M."/>
            <person name="Hauser L."/>
            <person name="Kyrpides N."/>
            <person name="Mikhailova N."/>
            <person name="Nealson K."/>
            <person name="Konstantinidis K."/>
            <person name="Klappenbach J."/>
            <person name="Tiedje J."/>
            <person name="Richardson P."/>
        </authorList>
    </citation>
    <scope>NUCLEOTIDE SEQUENCE</scope>
    <source>
        <strain evidence="6">MR-7</strain>
    </source>
</reference>
<feature type="compositionally biased region" description="Low complexity" evidence="4">
    <location>
        <begin position="10"/>
        <end position="22"/>
    </location>
</feature>
<feature type="region of interest" description="Disordered" evidence="4">
    <location>
        <begin position="147"/>
        <end position="171"/>
    </location>
</feature>
<evidence type="ECO:0000259" key="5">
    <source>
        <dbReference type="Pfam" id="PF02120"/>
    </source>
</evidence>
<dbReference type="InterPro" id="IPR021136">
    <property type="entry name" value="Flagellar_hook_control-like_C"/>
</dbReference>
<dbReference type="Pfam" id="PF02120">
    <property type="entry name" value="Flg_hook"/>
    <property type="match status" value="1"/>
</dbReference>
<organism evidence="6">
    <name type="scientific">Shewanella sp. (strain MR-7)</name>
    <dbReference type="NCBI Taxonomy" id="60481"/>
    <lineage>
        <taxon>Bacteria</taxon>
        <taxon>Pseudomonadati</taxon>
        <taxon>Pseudomonadota</taxon>
        <taxon>Gammaproteobacteria</taxon>
        <taxon>Alteromonadales</taxon>
        <taxon>Shewanellaceae</taxon>
        <taxon>Shewanella</taxon>
    </lineage>
</organism>
<sequence>MQQMNNILLASSAKNSASSSKALTQDTNSEDFSAALASVTSVSSPSTKAPVSQDVAVKTVKAEASTDDTNTDDDADINLIFAQIGMANEMKKAAAPGESLPLEADITATEDVDSASSAVLADDLSKAEDLTVVGTFSGELAQFAQSNTTSLSNSKLDGGADSAETEPLTQTQAGQSVAKISAQSSVQIAQQQASQSKAGDVYAVDDSVEQLLPADLDTFTAAATVEDADTQGASVDDSRPIADTSLLTGLRSEKFVKPPENQILPIEGESILDAKELGTTDIGAKAINVSTQPADKALASQSMVFQTVDNQTPIKAANASASDVLTTNAATAAKTDGLNTLGTNAAANVSGATVIDPSLTADTPSRTEISTGLLLKDAKLAVTLDAQQDSRISSLSSGSEEVSTEFKPVDFKPVSSSVHSVAAQAAHRQDAPQVQLSLRQGVESQNQMQEMIQRFSPVMKQQLVTMVSQGIQQAEIRLDPPELGHMLVKVQVHGDQTQVQFHVTQAQTRDVVEQAIPRLRELLQEQGMQLADSHVSQGDQGQRREGGFGEAGGSSGGNVDDFSAEELDLGLNQATSLNSGIDYYA</sequence>
<keyword evidence="6" id="KW-0966">Cell projection</keyword>
<evidence type="ECO:0000313" key="6">
    <source>
        <dbReference type="EMBL" id="ABI42353.1"/>
    </source>
</evidence>
<feature type="region of interest" description="Disordered" evidence="4">
    <location>
        <begin position="1"/>
        <end position="26"/>
    </location>
</feature>
<dbReference type="HOGENOM" id="CLU_033240_0_0_6"/>
<dbReference type="AlphaFoldDB" id="Q0HX02"/>
<dbReference type="PANTHER" id="PTHR37533">
    <property type="entry name" value="FLAGELLAR HOOK-LENGTH CONTROL PROTEIN"/>
    <property type="match status" value="1"/>
</dbReference>
<dbReference type="GO" id="GO:0044780">
    <property type="term" value="P:bacterial-type flagellum assembly"/>
    <property type="evidence" value="ECO:0007669"/>
    <property type="project" value="InterPro"/>
</dbReference>
<dbReference type="CDD" id="cd17470">
    <property type="entry name" value="T3SS_Flik_C"/>
    <property type="match status" value="1"/>
</dbReference>
<name>Q0HX02_SHESR</name>
<accession>Q0HX02</accession>
<feature type="region of interest" description="Disordered" evidence="4">
    <location>
        <begin position="529"/>
        <end position="562"/>
    </location>
</feature>
<dbReference type="EMBL" id="CP000444">
    <property type="protein sequence ID" value="ABI42353.1"/>
    <property type="molecule type" value="Genomic_DNA"/>
</dbReference>
<dbReference type="Gene3D" id="3.30.750.140">
    <property type="match status" value="1"/>
</dbReference>
<evidence type="ECO:0000256" key="1">
    <source>
        <dbReference type="ARBA" id="ARBA00003944"/>
    </source>
</evidence>
<comment type="similarity">
    <text evidence="2">Belongs to the FliK family.</text>
</comment>
<dbReference type="GO" id="GO:0009424">
    <property type="term" value="C:bacterial-type flagellum hook"/>
    <property type="evidence" value="ECO:0007669"/>
    <property type="project" value="InterPro"/>
</dbReference>
<proteinExistence type="inferred from homology"/>
<dbReference type="KEGG" id="shm:Shewmr7_1354"/>